<feature type="transmembrane region" description="Helical" evidence="5">
    <location>
        <begin position="177"/>
        <end position="197"/>
    </location>
</feature>
<evidence type="ECO:0000259" key="6">
    <source>
        <dbReference type="PROSITE" id="PS50850"/>
    </source>
</evidence>
<comment type="caution">
    <text evidence="7">The sequence shown here is derived from an EMBL/GenBank/DDBJ whole genome shotgun (WGS) entry which is preliminary data.</text>
</comment>
<dbReference type="SUPFAM" id="SSF103473">
    <property type="entry name" value="MFS general substrate transporter"/>
    <property type="match status" value="1"/>
</dbReference>
<evidence type="ECO:0000256" key="4">
    <source>
        <dbReference type="ARBA" id="ARBA00023136"/>
    </source>
</evidence>
<feature type="domain" description="Major facilitator superfamily (MFS) profile" evidence="6">
    <location>
        <begin position="21"/>
        <end position="432"/>
    </location>
</feature>
<dbReference type="CDD" id="cd17365">
    <property type="entry name" value="MFS_PcaK_like"/>
    <property type="match status" value="1"/>
</dbReference>
<gene>
    <name evidence="7" type="ORF">GCM10023196_001900</name>
</gene>
<evidence type="ECO:0000256" key="1">
    <source>
        <dbReference type="ARBA" id="ARBA00004651"/>
    </source>
</evidence>
<dbReference type="RefSeq" id="WP_345428330.1">
    <property type="nucleotide sequence ID" value="NZ_BAABHK010000001.1"/>
</dbReference>
<dbReference type="InterPro" id="IPR036259">
    <property type="entry name" value="MFS_trans_sf"/>
</dbReference>
<evidence type="ECO:0000313" key="7">
    <source>
        <dbReference type="EMBL" id="GAA4619926.1"/>
    </source>
</evidence>
<evidence type="ECO:0000256" key="2">
    <source>
        <dbReference type="ARBA" id="ARBA00022692"/>
    </source>
</evidence>
<protein>
    <submittedName>
        <fullName evidence="7">Aromatic acid/H+ symport family MFS transporter</fullName>
    </submittedName>
</protein>
<dbReference type="InterPro" id="IPR011701">
    <property type="entry name" value="MFS"/>
</dbReference>
<dbReference type="EMBL" id="BAABHK010000001">
    <property type="protein sequence ID" value="GAA4619926.1"/>
    <property type="molecule type" value="Genomic_DNA"/>
</dbReference>
<feature type="transmembrane region" description="Helical" evidence="5">
    <location>
        <begin position="91"/>
        <end position="112"/>
    </location>
</feature>
<evidence type="ECO:0000256" key="5">
    <source>
        <dbReference type="SAM" id="Phobius"/>
    </source>
</evidence>
<feature type="transmembrane region" description="Helical" evidence="5">
    <location>
        <begin position="342"/>
        <end position="363"/>
    </location>
</feature>
<dbReference type="Proteomes" id="UP001501442">
    <property type="component" value="Unassembled WGS sequence"/>
</dbReference>
<sequence>MPPKPADPSYVAQLRRPATVVVVLCWVFVLLDGTDLFVYGAVLPRILKGHELGITAGQAGDIGSYTTFGMLVGALCAGTVSDWIGRKKAVIANVTLFSLASVATAAAPSAAVFGGARLIAGLGLGGLLPTAIAYVMDYATPGRRNLMVGVLMTAHQTGGIVAAALGLWVVPSFGWRSVFWLGAVPAVVVIPLAVRFLPESVSFLVAKGRREEAETLAQRYGVTLDAPAAAPRRSDAWQNVRALFAGSQWPTTLSFWAASFAGLLLVYGVSTWLPTMMRANGYELGSAVSFLLVINLGGIVGLLSAGRLSDRVGPVRVTIVWFALTAVGTGLFAVHMPLAVTYLVVFLTGALLFSAQTMVYASVGSRHAADSRATAVGWVAGMGRFGAVFGPWLGGRLVADDAATWGFAAFSIAGVVGAVMMAAAYLSIRRRPVPLASATVDDELPGQA</sequence>
<dbReference type="Gene3D" id="1.20.1250.20">
    <property type="entry name" value="MFS general substrate transporter like domains"/>
    <property type="match status" value="1"/>
</dbReference>
<feature type="transmembrane region" description="Helical" evidence="5">
    <location>
        <begin position="62"/>
        <end position="84"/>
    </location>
</feature>
<feature type="transmembrane region" description="Helical" evidence="5">
    <location>
        <begin position="317"/>
        <end position="336"/>
    </location>
</feature>
<dbReference type="InterPro" id="IPR020846">
    <property type="entry name" value="MFS_dom"/>
</dbReference>
<dbReference type="Pfam" id="PF07690">
    <property type="entry name" value="MFS_1"/>
    <property type="match status" value="1"/>
</dbReference>
<keyword evidence="3 5" id="KW-1133">Transmembrane helix</keyword>
<dbReference type="PANTHER" id="PTHR23508:SF10">
    <property type="entry name" value="CARBOXYLIC ACID TRANSPORTER PROTEIN HOMOLOG"/>
    <property type="match status" value="1"/>
</dbReference>
<feature type="transmembrane region" description="Helical" evidence="5">
    <location>
        <begin position="20"/>
        <end position="42"/>
    </location>
</feature>
<name>A0ABP8TZ01_9ACTN</name>
<keyword evidence="2 5" id="KW-0812">Transmembrane</keyword>
<feature type="transmembrane region" description="Helical" evidence="5">
    <location>
        <begin position="253"/>
        <end position="273"/>
    </location>
</feature>
<feature type="transmembrane region" description="Helical" evidence="5">
    <location>
        <begin position="148"/>
        <end position="171"/>
    </location>
</feature>
<dbReference type="PROSITE" id="PS50850">
    <property type="entry name" value="MFS"/>
    <property type="match status" value="1"/>
</dbReference>
<keyword evidence="4 5" id="KW-0472">Membrane</keyword>
<accession>A0ABP8TZ01</accession>
<feature type="transmembrane region" description="Helical" evidence="5">
    <location>
        <begin position="285"/>
        <end position="305"/>
    </location>
</feature>
<feature type="transmembrane region" description="Helical" evidence="5">
    <location>
        <begin position="118"/>
        <end position="136"/>
    </location>
</feature>
<dbReference type="InterPro" id="IPR005829">
    <property type="entry name" value="Sugar_transporter_CS"/>
</dbReference>
<keyword evidence="8" id="KW-1185">Reference proteome</keyword>
<feature type="transmembrane region" description="Helical" evidence="5">
    <location>
        <begin position="405"/>
        <end position="428"/>
    </location>
</feature>
<reference evidence="8" key="1">
    <citation type="journal article" date="2019" name="Int. J. Syst. Evol. Microbiol.">
        <title>The Global Catalogue of Microorganisms (GCM) 10K type strain sequencing project: providing services to taxonomists for standard genome sequencing and annotation.</title>
        <authorList>
            <consortium name="The Broad Institute Genomics Platform"/>
            <consortium name="The Broad Institute Genome Sequencing Center for Infectious Disease"/>
            <person name="Wu L."/>
            <person name="Ma J."/>
        </authorList>
    </citation>
    <scope>NUCLEOTIDE SEQUENCE [LARGE SCALE GENOMIC DNA]</scope>
    <source>
        <strain evidence="8">JCM 17939</strain>
    </source>
</reference>
<dbReference type="PANTHER" id="PTHR23508">
    <property type="entry name" value="CARBOXYLIC ACID TRANSPORTER PROTEIN HOMOLOG"/>
    <property type="match status" value="1"/>
</dbReference>
<evidence type="ECO:0000313" key="8">
    <source>
        <dbReference type="Proteomes" id="UP001501442"/>
    </source>
</evidence>
<feature type="transmembrane region" description="Helical" evidence="5">
    <location>
        <begin position="375"/>
        <end position="393"/>
    </location>
</feature>
<organism evidence="7 8">
    <name type="scientific">Actinoallomurus vinaceus</name>
    <dbReference type="NCBI Taxonomy" id="1080074"/>
    <lineage>
        <taxon>Bacteria</taxon>
        <taxon>Bacillati</taxon>
        <taxon>Actinomycetota</taxon>
        <taxon>Actinomycetes</taxon>
        <taxon>Streptosporangiales</taxon>
        <taxon>Thermomonosporaceae</taxon>
        <taxon>Actinoallomurus</taxon>
    </lineage>
</organism>
<proteinExistence type="predicted"/>
<dbReference type="PROSITE" id="PS00216">
    <property type="entry name" value="SUGAR_TRANSPORT_1"/>
    <property type="match status" value="1"/>
</dbReference>
<comment type="subcellular location">
    <subcellularLocation>
        <location evidence="1">Cell membrane</location>
        <topology evidence="1">Multi-pass membrane protein</topology>
    </subcellularLocation>
</comment>
<evidence type="ECO:0000256" key="3">
    <source>
        <dbReference type="ARBA" id="ARBA00022989"/>
    </source>
</evidence>